<dbReference type="RefSeq" id="WP_065993371.1">
    <property type="nucleotide sequence ID" value="NZ_CP029397.2"/>
</dbReference>
<dbReference type="PANTHER" id="PTHR34596">
    <property type="entry name" value="CHITOPORIN"/>
    <property type="match status" value="1"/>
</dbReference>
<gene>
    <name evidence="5" type="ORF">DJ533_16955</name>
</gene>
<dbReference type="STRING" id="1871111.GCA_001704615_02497"/>
<protein>
    <submittedName>
        <fullName evidence="5">OprD family porin</fullName>
    </submittedName>
</protein>
<proteinExistence type="inferred from homology"/>
<dbReference type="Gene3D" id="2.40.160.10">
    <property type="entry name" value="Porin"/>
    <property type="match status" value="1"/>
</dbReference>
<dbReference type="Proteomes" id="UP000245977">
    <property type="component" value="Chromosome"/>
</dbReference>
<sequence length="430" mass="48665">MRRHNLWIAMCAATAILGTTATKADFIDDRQVQLKLRNFYLDRQIDQPDPNKTQDFGSWSQGVTLDAKSGYAQVGPVQVGVDVLAQYALRLSGDRGDNDYIMPYDYINKEQARDNAKIGATLKAKISQTELRVGEILPATPVVHFDPSRQLLTTFQGAWLESKDLKNAKITLGYLGGINARYENQVQDFKLWPNELNTEKNQVKSGDSDGMYVAGIDYQITPELQASYYYGDVTNIYRQNYVGFAYNKKLDAHNKIATHARYFDNTESGDALYGDIDSQALSLKAAWTHGNHTVDAGWQQMFGEHGSHTPFMPTLSGWVPQPYLVNWSVASFIRKDEKSWSLGYSYDFKDVGVNGLTATLRHYDGHNIDNKNGTRGKEDENNFILNYVVPEGKLKGLGFQWMYIDVNYDNVPGFVDLEEHRVATTYTFKF</sequence>
<keyword evidence="6" id="KW-1185">Reference proteome</keyword>
<accession>A0A2S2FH65</accession>
<evidence type="ECO:0000256" key="4">
    <source>
        <dbReference type="SAM" id="SignalP"/>
    </source>
</evidence>
<dbReference type="GO" id="GO:0015288">
    <property type="term" value="F:porin activity"/>
    <property type="evidence" value="ECO:0007669"/>
    <property type="project" value="TreeGrafter"/>
</dbReference>
<feature type="chain" id="PRO_5015502833" evidence="4">
    <location>
        <begin position="25"/>
        <end position="430"/>
    </location>
</feature>
<keyword evidence="2" id="KW-0813">Transport</keyword>
<keyword evidence="3 4" id="KW-0732">Signal</keyword>
<dbReference type="EMBL" id="CP029397">
    <property type="protein sequence ID" value="AWL30135.1"/>
    <property type="molecule type" value="Genomic_DNA"/>
</dbReference>
<dbReference type="PANTHER" id="PTHR34596:SF2">
    <property type="entry name" value="CHITOPORIN"/>
    <property type="match status" value="1"/>
</dbReference>
<evidence type="ECO:0000256" key="2">
    <source>
        <dbReference type="ARBA" id="ARBA00022448"/>
    </source>
</evidence>
<dbReference type="Pfam" id="PF03573">
    <property type="entry name" value="OprD"/>
    <property type="match status" value="1"/>
</dbReference>
<dbReference type="AlphaFoldDB" id="A0A2S2FH65"/>
<comment type="similarity">
    <text evidence="1">Belongs to the outer membrane porin (Opr) (TC 1.B.25) family.</text>
</comment>
<name>A0A2S2FH65_9GAMM</name>
<evidence type="ECO:0000313" key="5">
    <source>
        <dbReference type="EMBL" id="AWL30135.1"/>
    </source>
</evidence>
<evidence type="ECO:0000256" key="1">
    <source>
        <dbReference type="ARBA" id="ARBA00009075"/>
    </source>
</evidence>
<evidence type="ECO:0000313" key="6">
    <source>
        <dbReference type="Proteomes" id="UP000245977"/>
    </source>
</evidence>
<dbReference type="KEGG" id="adv:DJ533_16955"/>
<feature type="signal peptide" evidence="4">
    <location>
        <begin position="1"/>
        <end position="24"/>
    </location>
</feature>
<dbReference type="OrthoDB" id="6759120at2"/>
<dbReference type="InterPro" id="IPR005318">
    <property type="entry name" value="OM_porin_bac"/>
</dbReference>
<evidence type="ECO:0000256" key="3">
    <source>
        <dbReference type="ARBA" id="ARBA00022729"/>
    </source>
</evidence>
<dbReference type="InterPro" id="IPR023614">
    <property type="entry name" value="Porin_dom_sf"/>
</dbReference>
<reference evidence="5" key="1">
    <citation type="submission" date="2019-08" db="EMBL/GenBank/DDBJ databases">
        <title>The complete genome of Acinetobacter defluvii strain WCHAD010030.</title>
        <authorList>
            <person name="Hu Y."/>
            <person name="Qin J."/>
            <person name="Feng Y."/>
            <person name="Zong Z."/>
        </authorList>
    </citation>
    <scope>NUCLEOTIDE SEQUENCE</scope>
    <source>
        <strain evidence="5">WCHA30</strain>
    </source>
</reference>
<dbReference type="GO" id="GO:0016020">
    <property type="term" value="C:membrane"/>
    <property type="evidence" value="ECO:0007669"/>
    <property type="project" value="InterPro"/>
</dbReference>
<organism evidence="5 6">
    <name type="scientific">Acinetobacter defluvii</name>
    <dbReference type="NCBI Taxonomy" id="1871111"/>
    <lineage>
        <taxon>Bacteria</taxon>
        <taxon>Pseudomonadati</taxon>
        <taxon>Pseudomonadota</taxon>
        <taxon>Gammaproteobacteria</taxon>
        <taxon>Moraxellales</taxon>
        <taxon>Moraxellaceae</taxon>
        <taxon>Acinetobacter</taxon>
    </lineage>
</organism>